<comment type="subunit">
    <text evidence="13">Homohexamer. Forms a ring that surrounds DNA.</text>
</comment>
<reference evidence="18 19" key="1">
    <citation type="submission" date="2015-10" db="EMBL/GenBank/DDBJ databases">
        <title>Metagenome-Assembled Genomes uncover a global brackish microbiome.</title>
        <authorList>
            <person name="Hugerth L.W."/>
            <person name="Larsson J."/>
            <person name="Alneberg J."/>
            <person name="Lindh M.V."/>
            <person name="Legrand C."/>
            <person name="Pinhassi J."/>
            <person name="Andersson A.F."/>
        </authorList>
    </citation>
    <scope>NUCLEOTIDE SEQUENCE [LARGE SCALE GENOMIC DNA]</scope>
    <source>
        <strain evidence="18">BACL9 MAG-120820-bin42</strain>
    </source>
</reference>
<dbReference type="PANTHER" id="PTHR22683:SF41">
    <property type="entry name" value="DNA TRANSLOCASE FTSK"/>
    <property type="match status" value="1"/>
</dbReference>
<evidence type="ECO:0000256" key="10">
    <source>
        <dbReference type="ARBA" id="ARBA00023125"/>
    </source>
</evidence>
<dbReference type="GO" id="GO:0051301">
    <property type="term" value="P:cell division"/>
    <property type="evidence" value="ECO:0007669"/>
    <property type="project" value="UniProtKB-KW"/>
</dbReference>
<comment type="subcellular location">
    <subcellularLocation>
        <location evidence="1">Cell membrane</location>
        <topology evidence="1">Multi-pass membrane protein</topology>
    </subcellularLocation>
</comment>
<dbReference type="SMART" id="SM00382">
    <property type="entry name" value="AAA"/>
    <property type="match status" value="1"/>
</dbReference>
<dbReference type="AlphaFoldDB" id="A0A0R2X8Y5"/>
<keyword evidence="5 16" id="KW-0812">Transmembrane</keyword>
<evidence type="ECO:0000256" key="11">
    <source>
        <dbReference type="ARBA" id="ARBA00023136"/>
    </source>
</evidence>
<evidence type="ECO:0000256" key="14">
    <source>
        <dbReference type="PROSITE-ProRule" id="PRU00289"/>
    </source>
</evidence>
<feature type="transmembrane region" description="Helical" evidence="16">
    <location>
        <begin position="12"/>
        <end position="36"/>
    </location>
</feature>
<dbReference type="GO" id="GO:0005886">
    <property type="term" value="C:plasma membrane"/>
    <property type="evidence" value="ECO:0007669"/>
    <property type="project" value="UniProtKB-SubCell"/>
</dbReference>
<feature type="binding site" evidence="14">
    <location>
        <begin position="495"/>
        <end position="502"/>
    </location>
    <ligand>
        <name>ATP</name>
        <dbReference type="ChEBI" id="CHEBI:30616"/>
    </ligand>
</feature>
<keyword evidence="7" id="KW-0159">Chromosome partition</keyword>
<feature type="compositionally biased region" description="Polar residues" evidence="15">
    <location>
        <begin position="268"/>
        <end position="277"/>
    </location>
</feature>
<comment type="caution">
    <text evidence="18">The sequence shown here is derived from an EMBL/GenBank/DDBJ whole genome shotgun (WGS) entry which is preliminary data.</text>
</comment>
<feature type="domain" description="FtsK" evidence="17">
    <location>
        <begin position="473"/>
        <end position="696"/>
    </location>
</feature>
<feature type="compositionally biased region" description="Basic and acidic residues" evidence="15">
    <location>
        <begin position="281"/>
        <end position="300"/>
    </location>
</feature>
<dbReference type="SMART" id="SM00843">
    <property type="entry name" value="Ftsk_gamma"/>
    <property type="match status" value="1"/>
</dbReference>
<organism evidence="18 19">
    <name type="scientific">Verrucomicrobia subdivision 6 bacterium BACL9 MAG-120820-bin42</name>
    <dbReference type="NCBI Taxonomy" id="1655634"/>
    <lineage>
        <taxon>Bacteria</taxon>
        <taxon>Pseudomonadati</taxon>
        <taxon>Verrucomicrobiota</taxon>
        <taxon>Verrucomicrobiia</taxon>
        <taxon>Verrucomicrobiales</taxon>
        <taxon>Verrucomicrobia subdivision 6</taxon>
    </lineage>
</organism>
<evidence type="ECO:0000256" key="9">
    <source>
        <dbReference type="ARBA" id="ARBA00022989"/>
    </source>
</evidence>
<dbReference type="Proteomes" id="UP000051557">
    <property type="component" value="Unassembled WGS sequence"/>
</dbReference>
<dbReference type="Pfam" id="PF09397">
    <property type="entry name" value="FtsK_gamma"/>
    <property type="match status" value="1"/>
</dbReference>
<evidence type="ECO:0000256" key="16">
    <source>
        <dbReference type="SAM" id="Phobius"/>
    </source>
</evidence>
<keyword evidence="10" id="KW-0238">DNA-binding</keyword>
<evidence type="ECO:0000256" key="13">
    <source>
        <dbReference type="ARBA" id="ARBA00025923"/>
    </source>
</evidence>
<gene>
    <name evidence="18" type="ORF">ABS32_03880</name>
</gene>
<feature type="transmembrane region" description="Helical" evidence="16">
    <location>
        <begin position="56"/>
        <end position="89"/>
    </location>
</feature>
<evidence type="ECO:0000256" key="8">
    <source>
        <dbReference type="ARBA" id="ARBA00022840"/>
    </source>
</evidence>
<dbReference type="PANTHER" id="PTHR22683">
    <property type="entry name" value="SPORULATION PROTEIN RELATED"/>
    <property type="match status" value="1"/>
</dbReference>
<evidence type="ECO:0000313" key="19">
    <source>
        <dbReference type="Proteomes" id="UP000051557"/>
    </source>
</evidence>
<dbReference type="InterPro" id="IPR036390">
    <property type="entry name" value="WH_DNA-bd_sf"/>
</dbReference>
<sequence length="839" mass="91455">MAKLKPTRTGPTLGQEVIALAILGSGILLLLALFSFDPRDLSFYSQPPQNPKANLVGPAGAYLGGILFLLFGLGAYLFPAVFIAGGLLLFFAKEVRYSQKFILLGILLVTGACLLQLAAPAFGPSLANPLFSGARGLDVAPSPAGKMPGGYIGYFLNDKFLAPILGQVGAVLVFGLSYLVVLVLLFEFRPAELARAFGEAGRALVDQYLDYRIRKAQPSERIELEQKKLEIEQKRLRRRLAKEKAATPTAPTAAAAALNRPTPKILDTTVTPFSSSLPEPNKTKTEKPSKTEKSDSKIKELGIPSSPLPTLPTDSTPKPKPAPKPAPAPIPASTRPTYDKYKLPSIDLLQKSEKDVRPTFSEDELKANQQRIIETLSHFDIEVSPGDITRGATITRYELYPAPGIRVERICNLERDLARSMKAERINILAPVPGRDTVAIEVANPSKVKVLLRDLIECAEWNTSSAHLPVSLGKDVYGATLIDDLADLPHALIAGTTGSGKSVCINTLLLSLLYRFSPDDLRLILIDPKVVELQVYNRLPHLVVPVVTEPKKVLLALRWVIVEMEKRYRYMAKAGVRNIATFNTRVRVPHRVEELDLAPQMENREPAPAPPVSSEEPLPDRLPYIVVIIDELANLMQVAPAEVENAIALLSAKARAAGIHLIIATQTPRAAVITGVIKTNVPARIAFQVPSGVDSRVILDESGAENLLGKGDLLYLRPGASKLIRAQGAFVSDEEVSRVIDFIAAQAKPFYEQEIHAKLTKPSGGDSDLSEKDEDLLHNALEVVKLEKRASTSLLQRKLGLGYGRAAWVIDQFETRGIIGPRDGAKDREILVDLDNVQL</sequence>
<dbReference type="Pfam" id="PF13491">
    <property type="entry name" value="FtsK_4TM"/>
    <property type="match status" value="1"/>
</dbReference>
<feature type="transmembrane region" description="Helical" evidence="16">
    <location>
        <begin position="164"/>
        <end position="186"/>
    </location>
</feature>
<dbReference type="SUPFAM" id="SSF52540">
    <property type="entry name" value="P-loop containing nucleoside triphosphate hydrolases"/>
    <property type="match status" value="1"/>
</dbReference>
<dbReference type="GO" id="GO:0007059">
    <property type="term" value="P:chromosome segregation"/>
    <property type="evidence" value="ECO:0007669"/>
    <property type="project" value="UniProtKB-KW"/>
</dbReference>
<dbReference type="Gene3D" id="3.40.50.300">
    <property type="entry name" value="P-loop containing nucleotide triphosphate hydrolases"/>
    <property type="match status" value="1"/>
</dbReference>
<keyword evidence="6 14" id="KW-0547">Nucleotide-binding</keyword>
<dbReference type="InterPro" id="IPR050206">
    <property type="entry name" value="FtsK/SpoIIIE/SftA"/>
</dbReference>
<evidence type="ECO:0000256" key="4">
    <source>
        <dbReference type="ARBA" id="ARBA00022618"/>
    </source>
</evidence>
<dbReference type="Pfam" id="PF17854">
    <property type="entry name" value="FtsK_alpha"/>
    <property type="match status" value="1"/>
</dbReference>
<feature type="compositionally biased region" description="Low complexity" evidence="15">
    <location>
        <begin position="246"/>
        <end position="257"/>
    </location>
</feature>
<keyword evidence="9 16" id="KW-1133">Transmembrane helix</keyword>
<keyword evidence="8 14" id="KW-0067">ATP-binding</keyword>
<evidence type="ECO:0000256" key="15">
    <source>
        <dbReference type="SAM" id="MobiDB-lite"/>
    </source>
</evidence>
<dbReference type="Pfam" id="PF01580">
    <property type="entry name" value="FtsK_SpoIIIE"/>
    <property type="match status" value="1"/>
</dbReference>
<evidence type="ECO:0000256" key="7">
    <source>
        <dbReference type="ARBA" id="ARBA00022829"/>
    </source>
</evidence>
<dbReference type="Gene3D" id="3.30.980.40">
    <property type="match status" value="1"/>
</dbReference>
<evidence type="ECO:0000256" key="3">
    <source>
        <dbReference type="ARBA" id="ARBA00022475"/>
    </source>
</evidence>
<dbReference type="InterPro" id="IPR027417">
    <property type="entry name" value="P-loop_NTPase"/>
</dbReference>
<evidence type="ECO:0000256" key="5">
    <source>
        <dbReference type="ARBA" id="ARBA00022692"/>
    </source>
</evidence>
<dbReference type="InterPro" id="IPR041027">
    <property type="entry name" value="FtsK_alpha"/>
</dbReference>
<keyword evidence="3" id="KW-1003">Cell membrane</keyword>
<dbReference type="InterPro" id="IPR025199">
    <property type="entry name" value="FtsK_4TM"/>
</dbReference>
<accession>A0A0R2X8Y5</accession>
<keyword evidence="11 16" id="KW-0472">Membrane</keyword>
<feature type="region of interest" description="Disordered" evidence="15">
    <location>
        <begin position="240"/>
        <end position="339"/>
    </location>
</feature>
<evidence type="ECO:0000259" key="17">
    <source>
        <dbReference type="PROSITE" id="PS50901"/>
    </source>
</evidence>
<dbReference type="PROSITE" id="PS50901">
    <property type="entry name" value="FTSK"/>
    <property type="match status" value="1"/>
</dbReference>
<proteinExistence type="inferred from homology"/>
<feature type="region of interest" description="Disordered" evidence="15">
    <location>
        <begin position="597"/>
        <end position="616"/>
    </location>
</feature>
<comment type="similarity">
    <text evidence="2">Belongs to the FtsK/SpoIIIE/SftA family.</text>
</comment>
<keyword evidence="4" id="KW-0132">Cell division</keyword>
<dbReference type="InterPro" id="IPR036388">
    <property type="entry name" value="WH-like_DNA-bd_sf"/>
</dbReference>
<dbReference type="SUPFAM" id="SSF46785">
    <property type="entry name" value="Winged helix' DNA-binding domain"/>
    <property type="match status" value="1"/>
</dbReference>
<dbReference type="InterPro" id="IPR002543">
    <property type="entry name" value="FtsK_dom"/>
</dbReference>
<dbReference type="Gene3D" id="1.10.10.10">
    <property type="entry name" value="Winged helix-like DNA-binding domain superfamily/Winged helix DNA-binding domain"/>
    <property type="match status" value="1"/>
</dbReference>
<keyword evidence="12" id="KW-0131">Cell cycle</keyword>
<dbReference type="InterPro" id="IPR018541">
    <property type="entry name" value="Ftsk_gamma"/>
</dbReference>
<dbReference type="GO" id="GO:0005524">
    <property type="term" value="F:ATP binding"/>
    <property type="evidence" value="ECO:0007669"/>
    <property type="project" value="UniProtKB-UniRule"/>
</dbReference>
<dbReference type="EMBL" id="LIDM01000119">
    <property type="protein sequence ID" value="KRP32397.1"/>
    <property type="molecule type" value="Genomic_DNA"/>
</dbReference>
<protein>
    <recommendedName>
        <fullName evidence="17">FtsK domain-containing protein</fullName>
    </recommendedName>
</protein>
<feature type="compositionally biased region" description="Pro residues" evidence="15">
    <location>
        <begin position="318"/>
        <end position="330"/>
    </location>
</feature>
<evidence type="ECO:0000256" key="2">
    <source>
        <dbReference type="ARBA" id="ARBA00006474"/>
    </source>
</evidence>
<evidence type="ECO:0000256" key="1">
    <source>
        <dbReference type="ARBA" id="ARBA00004651"/>
    </source>
</evidence>
<evidence type="ECO:0000256" key="6">
    <source>
        <dbReference type="ARBA" id="ARBA00022741"/>
    </source>
</evidence>
<dbReference type="InterPro" id="IPR003593">
    <property type="entry name" value="AAA+_ATPase"/>
</dbReference>
<name>A0A0R2X8Y5_9BACT</name>
<evidence type="ECO:0000256" key="12">
    <source>
        <dbReference type="ARBA" id="ARBA00023306"/>
    </source>
</evidence>
<dbReference type="GO" id="GO:0003677">
    <property type="term" value="F:DNA binding"/>
    <property type="evidence" value="ECO:0007669"/>
    <property type="project" value="UniProtKB-KW"/>
</dbReference>
<feature type="transmembrane region" description="Helical" evidence="16">
    <location>
        <begin position="101"/>
        <end position="122"/>
    </location>
</feature>
<evidence type="ECO:0000313" key="18">
    <source>
        <dbReference type="EMBL" id="KRP32397.1"/>
    </source>
</evidence>